<protein>
    <submittedName>
        <fullName evidence="1">Uncharacterized protein</fullName>
    </submittedName>
</protein>
<proteinExistence type="predicted"/>
<name>A0A0F9I4L9_9ZZZZ</name>
<reference evidence="1" key="1">
    <citation type="journal article" date="2015" name="Nature">
        <title>Complex archaea that bridge the gap between prokaryotes and eukaryotes.</title>
        <authorList>
            <person name="Spang A."/>
            <person name="Saw J.H."/>
            <person name="Jorgensen S.L."/>
            <person name="Zaremba-Niedzwiedzka K."/>
            <person name="Martijn J."/>
            <person name="Lind A.E."/>
            <person name="van Eijk R."/>
            <person name="Schleper C."/>
            <person name="Guy L."/>
            <person name="Ettema T.J."/>
        </authorList>
    </citation>
    <scope>NUCLEOTIDE SEQUENCE</scope>
</reference>
<sequence length="47" mass="5543">MNDITYLMLVLHHDIPHREAEGWRVVNDLSDCHHGHYGVIMERDSDD</sequence>
<evidence type="ECO:0000313" key="1">
    <source>
        <dbReference type="EMBL" id="KKL82307.1"/>
    </source>
</evidence>
<gene>
    <name evidence="1" type="ORF">LCGC14_1986080</name>
</gene>
<dbReference type="AlphaFoldDB" id="A0A0F9I4L9"/>
<comment type="caution">
    <text evidence="1">The sequence shown here is derived from an EMBL/GenBank/DDBJ whole genome shotgun (WGS) entry which is preliminary data.</text>
</comment>
<organism evidence="1">
    <name type="scientific">marine sediment metagenome</name>
    <dbReference type="NCBI Taxonomy" id="412755"/>
    <lineage>
        <taxon>unclassified sequences</taxon>
        <taxon>metagenomes</taxon>
        <taxon>ecological metagenomes</taxon>
    </lineage>
</organism>
<accession>A0A0F9I4L9</accession>
<dbReference type="EMBL" id="LAZR01022310">
    <property type="protein sequence ID" value="KKL82307.1"/>
    <property type="molecule type" value="Genomic_DNA"/>
</dbReference>